<accession>A0AAW2YXA0</accession>
<dbReference type="SMART" id="SM00233">
    <property type="entry name" value="PH"/>
    <property type="match status" value="2"/>
</dbReference>
<evidence type="ECO:0000256" key="1">
    <source>
        <dbReference type="SAM" id="Coils"/>
    </source>
</evidence>
<feature type="coiled-coil region" evidence="1">
    <location>
        <begin position="410"/>
        <end position="444"/>
    </location>
</feature>
<feature type="region of interest" description="Disordered" evidence="2">
    <location>
        <begin position="309"/>
        <end position="335"/>
    </location>
</feature>
<feature type="domain" description="PH" evidence="3">
    <location>
        <begin position="164"/>
        <end position="275"/>
    </location>
</feature>
<gene>
    <name evidence="4" type="ORF">AKO1_012315</name>
</gene>
<dbReference type="InterPro" id="IPR001849">
    <property type="entry name" value="PH_domain"/>
</dbReference>
<protein>
    <recommendedName>
        <fullName evidence="3">PH domain-containing protein</fullName>
    </recommendedName>
</protein>
<evidence type="ECO:0000259" key="3">
    <source>
        <dbReference type="SMART" id="SM00233"/>
    </source>
</evidence>
<dbReference type="SUPFAM" id="SSF50729">
    <property type="entry name" value="PH domain-like"/>
    <property type="match status" value="1"/>
</dbReference>
<sequence>MYTKKAGKLYDVSGTTKEKCIVKLKRRHITSRIDDPQNLSETDFKLTPFTAAVVSELSAKSNRTGPTAFIVNEIQQNMNSQECLRSLRFVCATYADAEDWCKRLQYNVVTLTQAVLETKITRSNKKNVQPEEDMENGMPTHRNIQDELIEKVLSSNIDNKRKAISCCGYLIRRNHSQQRSFRHHQVYRKPSQVFGVLYTTGEVEFHQSHDMNKIADVIACRVDLLNEKVKITNVEGSQISFALTVGDETRELFVCSDIKQKQLWMQSLQSITSADDTQDKPQTAPTEQSPPERKPLDPELAKALGLELYDTDDSDDDDGGTWVKHDSKQQQSEVVRNNAEFDIGLGSDDDGEGSVIVHNDNQKKEKFLEEPNIFGKNRSDIFQNDFWSQTPDAKQTVPIPAPKKVEPTELEKALKTIKDRDEEIMELKQMLEWSKQKLEASESENRRLLSLLETKLKK</sequence>
<proteinExistence type="predicted"/>
<reference evidence="4 5" key="1">
    <citation type="submission" date="2024-03" db="EMBL/GenBank/DDBJ databases">
        <title>The Acrasis kona genome and developmental transcriptomes reveal deep origins of eukaryotic multicellular pathways.</title>
        <authorList>
            <person name="Sheikh S."/>
            <person name="Fu C.-J."/>
            <person name="Brown M.W."/>
            <person name="Baldauf S.L."/>
        </authorList>
    </citation>
    <scope>NUCLEOTIDE SEQUENCE [LARGE SCALE GENOMIC DNA]</scope>
    <source>
        <strain evidence="4 5">ATCC MYA-3509</strain>
    </source>
</reference>
<evidence type="ECO:0000313" key="4">
    <source>
        <dbReference type="EMBL" id="KAL0481561.1"/>
    </source>
</evidence>
<evidence type="ECO:0000256" key="2">
    <source>
        <dbReference type="SAM" id="MobiDB-lite"/>
    </source>
</evidence>
<evidence type="ECO:0000313" key="5">
    <source>
        <dbReference type="Proteomes" id="UP001431209"/>
    </source>
</evidence>
<feature type="compositionally biased region" description="Polar residues" evidence="2">
    <location>
        <begin position="269"/>
        <end position="289"/>
    </location>
</feature>
<dbReference type="EMBL" id="JAOPGA020000769">
    <property type="protein sequence ID" value="KAL0481561.1"/>
    <property type="molecule type" value="Genomic_DNA"/>
</dbReference>
<feature type="compositionally biased region" description="Acidic residues" evidence="2">
    <location>
        <begin position="309"/>
        <end position="319"/>
    </location>
</feature>
<name>A0AAW2YXA0_9EUKA</name>
<organism evidence="4 5">
    <name type="scientific">Acrasis kona</name>
    <dbReference type="NCBI Taxonomy" id="1008807"/>
    <lineage>
        <taxon>Eukaryota</taxon>
        <taxon>Discoba</taxon>
        <taxon>Heterolobosea</taxon>
        <taxon>Tetramitia</taxon>
        <taxon>Eutetramitia</taxon>
        <taxon>Acrasidae</taxon>
        <taxon>Acrasis</taxon>
    </lineage>
</organism>
<feature type="region of interest" description="Disordered" evidence="2">
    <location>
        <begin position="269"/>
        <end position="297"/>
    </location>
</feature>
<dbReference type="Proteomes" id="UP001431209">
    <property type="component" value="Unassembled WGS sequence"/>
</dbReference>
<keyword evidence="1" id="KW-0175">Coiled coil</keyword>
<keyword evidence="5" id="KW-1185">Reference proteome</keyword>
<dbReference type="AlphaFoldDB" id="A0AAW2YXA0"/>
<comment type="caution">
    <text evidence="4">The sequence shown here is derived from an EMBL/GenBank/DDBJ whole genome shotgun (WGS) entry which is preliminary data.</text>
</comment>
<feature type="domain" description="PH" evidence="3">
    <location>
        <begin position="3"/>
        <end position="111"/>
    </location>
</feature>